<name>A0A6A7WC07_9BACT</name>
<feature type="region of interest" description="Disordered" evidence="1">
    <location>
        <begin position="155"/>
        <end position="195"/>
    </location>
</feature>
<organism evidence="3 4">
    <name type="scientific">Segatella copri</name>
    <dbReference type="NCBI Taxonomy" id="165179"/>
    <lineage>
        <taxon>Bacteria</taxon>
        <taxon>Pseudomonadati</taxon>
        <taxon>Bacteroidota</taxon>
        <taxon>Bacteroidia</taxon>
        <taxon>Bacteroidales</taxon>
        <taxon>Prevotellaceae</taxon>
        <taxon>Segatella</taxon>
    </lineage>
</organism>
<protein>
    <submittedName>
        <fullName evidence="3">Uncharacterized protein</fullName>
    </submittedName>
</protein>
<evidence type="ECO:0000313" key="3">
    <source>
        <dbReference type="EMBL" id="MQP11888.1"/>
    </source>
</evidence>
<feature type="region of interest" description="Disordered" evidence="1">
    <location>
        <begin position="58"/>
        <end position="89"/>
    </location>
</feature>
<dbReference type="RefSeq" id="WP_158463564.1">
    <property type="nucleotide sequence ID" value="NZ_VZAD01000061.1"/>
</dbReference>
<keyword evidence="4" id="KW-1185">Reference proteome</keyword>
<evidence type="ECO:0000313" key="4">
    <source>
        <dbReference type="Proteomes" id="UP000384372"/>
    </source>
</evidence>
<dbReference type="EMBL" id="VZAD01000061">
    <property type="protein sequence ID" value="MQP11888.1"/>
    <property type="molecule type" value="Genomic_DNA"/>
</dbReference>
<keyword evidence="2" id="KW-0812">Transmembrane</keyword>
<reference evidence="3 4" key="1">
    <citation type="submission" date="2019-09" db="EMBL/GenBank/DDBJ databases">
        <title>Distinct polysaccharide growth profiles of human intestinal Prevotella copri isolates.</title>
        <authorList>
            <person name="Fehlner-Peach H."/>
            <person name="Magnabosco C."/>
            <person name="Raghavan V."/>
            <person name="Scher J.U."/>
            <person name="Tett A."/>
            <person name="Cox L.M."/>
            <person name="Gottsegen C."/>
            <person name="Watters A."/>
            <person name="Wiltshire- Gordon J.D."/>
            <person name="Segata N."/>
            <person name="Bonneau R."/>
            <person name="Littman D.R."/>
        </authorList>
    </citation>
    <scope>NUCLEOTIDE SEQUENCE [LARGE SCALE GENOMIC DNA]</scope>
    <source>
        <strain evidence="4">iAQ1173</strain>
    </source>
</reference>
<dbReference type="OrthoDB" id="9998095at2"/>
<keyword evidence="2" id="KW-0472">Membrane</keyword>
<sequence>MRFEYICHHCNNRFITVLNATKERVACPYCQQIMTASNINVVVDDSVNQVRNQQPVINQPQQARVQARPVQGRPVQARPVQARPVQARPVQARPIQAQPVQTQPIQAQPVQAQPVQTQPVQTQPIQAQPVPVQPVQAEALDPIVLAPHAEPAAMVNDMDKPDESNVEPSNIDEAKPENSAEEVSNSESEKASLQESFNKALLESVEEDEEDDENVEIADELKEAMNDTYEGVSKKKFNPVLMIVLVVAAVLFTGIYFLFIKKDKQAEKTEMLVKNEKAAVQALKEFSQDNPDMNITQYFMLDLDQDGQKEVIANNDKNLIVFGAEDGAASLIYKKPVFEWVYLRGKGLFVVNTDESQKKGSAVWLIKAKYTLVEEAHQENYHFSNGAYTKLLNGKETKVSEDDYYGFVNTIIKNYTKLTPLKL</sequence>
<dbReference type="Proteomes" id="UP000384372">
    <property type="component" value="Unassembled WGS sequence"/>
</dbReference>
<evidence type="ECO:0000256" key="2">
    <source>
        <dbReference type="SAM" id="Phobius"/>
    </source>
</evidence>
<gene>
    <name evidence="3" type="ORF">F7D20_07960</name>
</gene>
<evidence type="ECO:0000256" key="1">
    <source>
        <dbReference type="SAM" id="MobiDB-lite"/>
    </source>
</evidence>
<accession>A0A6A7WC07</accession>
<dbReference type="AlphaFoldDB" id="A0A6A7WC07"/>
<comment type="caution">
    <text evidence="3">The sequence shown here is derived from an EMBL/GenBank/DDBJ whole genome shotgun (WGS) entry which is preliminary data.</text>
</comment>
<proteinExistence type="predicted"/>
<keyword evidence="2" id="KW-1133">Transmembrane helix</keyword>
<feature type="transmembrane region" description="Helical" evidence="2">
    <location>
        <begin position="240"/>
        <end position="259"/>
    </location>
</feature>